<evidence type="ECO:0000313" key="11">
    <source>
        <dbReference type="Proteomes" id="UP001164743"/>
    </source>
</evidence>
<feature type="compositionally biased region" description="Acidic residues" evidence="9">
    <location>
        <begin position="436"/>
        <end position="448"/>
    </location>
</feature>
<dbReference type="InterPro" id="IPR001680">
    <property type="entry name" value="WD40_rpt"/>
</dbReference>
<feature type="compositionally biased region" description="Basic and acidic residues" evidence="9">
    <location>
        <begin position="278"/>
        <end position="293"/>
    </location>
</feature>
<dbReference type="PANTHER" id="PTHR14773:SF0">
    <property type="entry name" value="WD REPEAT-CONTAINING PROTEIN 76"/>
    <property type="match status" value="1"/>
</dbReference>
<feature type="compositionally biased region" description="Low complexity" evidence="9">
    <location>
        <begin position="213"/>
        <end position="222"/>
    </location>
</feature>
<evidence type="ECO:0000256" key="9">
    <source>
        <dbReference type="SAM" id="MobiDB-lite"/>
    </source>
</evidence>
<reference evidence="10" key="1">
    <citation type="submission" date="2022-10" db="EMBL/GenBank/DDBJ databases">
        <title>Puccinia triticina Genome sequencing and assembly.</title>
        <authorList>
            <person name="Li C."/>
        </authorList>
    </citation>
    <scope>NUCLEOTIDE SEQUENCE</scope>
    <source>
        <strain evidence="10">Pt15</strain>
    </source>
</reference>
<dbReference type="EMBL" id="CP110435">
    <property type="protein sequence ID" value="WAQ91839.1"/>
    <property type="molecule type" value="Genomic_DNA"/>
</dbReference>
<dbReference type="RefSeq" id="XP_053027394.1">
    <property type="nucleotide sequence ID" value="XM_053163417.1"/>
</dbReference>
<feature type="region of interest" description="Disordered" evidence="9">
    <location>
        <begin position="213"/>
        <end position="293"/>
    </location>
</feature>
<dbReference type="PROSITE" id="PS00678">
    <property type="entry name" value="WD_REPEATS_1"/>
    <property type="match status" value="1"/>
</dbReference>
<evidence type="ECO:0000256" key="2">
    <source>
        <dbReference type="ARBA" id="ARBA00020027"/>
    </source>
</evidence>
<feature type="region of interest" description="Disordered" evidence="9">
    <location>
        <begin position="406"/>
        <end position="448"/>
    </location>
</feature>
<evidence type="ECO:0000313" key="10">
    <source>
        <dbReference type="EMBL" id="WAQ91839.1"/>
    </source>
</evidence>
<keyword evidence="4 8" id="KW-0853">WD repeat</keyword>
<dbReference type="InterPro" id="IPR015943">
    <property type="entry name" value="WD40/YVTN_repeat-like_dom_sf"/>
</dbReference>
<dbReference type="InterPro" id="IPR019775">
    <property type="entry name" value="WD40_repeat_CS"/>
</dbReference>
<dbReference type="Gene3D" id="2.130.10.10">
    <property type="entry name" value="YVTN repeat-like/Quinoprotein amine dehydrogenase"/>
    <property type="match status" value="1"/>
</dbReference>
<dbReference type="SMART" id="SM00320">
    <property type="entry name" value="WD40"/>
    <property type="match status" value="4"/>
</dbReference>
<feature type="compositionally biased region" description="Low complexity" evidence="9">
    <location>
        <begin position="413"/>
        <end position="432"/>
    </location>
</feature>
<comment type="similarity">
    <text evidence="1">Belongs to the WD repeat DDB2/WDR76 family.</text>
</comment>
<evidence type="ECO:0000256" key="8">
    <source>
        <dbReference type="PROSITE-ProRule" id="PRU00221"/>
    </source>
</evidence>
<keyword evidence="5" id="KW-0677">Repeat</keyword>
<evidence type="ECO:0000256" key="3">
    <source>
        <dbReference type="ARBA" id="ARBA00021132"/>
    </source>
</evidence>
<name>A0ABY7D4W8_9BASI</name>
<dbReference type="GeneID" id="77804312"/>
<dbReference type="Proteomes" id="UP001164743">
    <property type="component" value="Chromosome 15A"/>
</dbReference>
<dbReference type="InterPro" id="IPR036322">
    <property type="entry name" value="WD40_repeat_dom_sf"/>
</dbReference>
<evidence type="ECO:0000256" key="5">
    <source>
        <dbReference type="ARBA" id="ARBA00022737"/>
    </source>
</evidence>
<keyword evidence="6" id="KW-0227">DNA damage</keyword>
<evidence type="ECO:0000256" key="6">
    <source>
        <dbReference type="ARBA" id="ARBA00022763"/>
    </source>
</evidence>
<keyword evidence="7" id="KW-0238">DNA-binding</keyword>
<dbReference type="PROSITE" id="PS50082">
    <property type="entry name" value="WD_REPEATS_2"/>
    <property type="match status" value="1"/>
</dbReference>
<evidence type="ECO:0000256" key="1">
    <source>
        <dbReference type="ARBA" id="ARBA00005434"/>
    </source>
</evidence>
<proteinExistence type="inferred from homology"/>
<protein>
    <recommendedName>
        <fullName evidence="3">DNA damage-binding protein CMR1</fullName>
    </recommendedName>
    <alternativeName>
        <fullName evidence="2">DNA damage-binding protein cmr1</fullName>
    </alternativeName>
</protein>
<dbReference type="Pfam" id="PF00400">
    <property type="entry name" value="WD40"/>
    <property type="match status" value="2"/>
</dbReference>
<organism evidence="10 11">
    <name type="scientific">Puccinia triticina</name>
    <dbReference type="NCBI Taxonomy" id="208348"/>
    <lineage>
        <taxon>Eukaryota</taxon>
        <taxon>Fungi</taxon>
        <taxon>Dikarya</taxon>
        <taxon>Basidiomycota</taxon>
        <taxon>Pucciniomycotina</taxon>
        <taxon>Pucciniomycetes</taxon>
        <taxon>Pucciniales</taxon>
        <taxon>Pucciniaceae</taxon>
        <taxon>Puccinia</taxon>
    </lineage>
</organism>
<feature type="repeat" description="WD" evidence="8">
    <location>
        <begin position="610"/>
        <end position="644"/>
    </location>
</feature>
<gene>
    <name evidence="10" type="ORF">PtA15_15A231</name>
</gene>
<dbReference type="PANTHER" id="PTHR14773">
    <property type="entry name" value="WD REPEAT-CONTAINING PROTEIN 76"/>
    <property type="match status" value="1"/>
</dbReference>
<evidence type="ECO:0000256" key="7">
    <source>
        <dbReference type="ARBA" id="ARBA00023125"/>
    </source>
</evidence>
<keyword evidence="11" id="KW-1185">Reference proteome</keyword>
<evidence type="ECO:0000256" key="4">
    <source>
        <dbReference type="ARBA" id="ARBA00022574"/>
    </source>
</evidence>
<dbReference type="InterPro" id="IPR050853">
    <property type="entry name" value="WD_repeat_DNA-damage-binding"/>
</dbReference>
<sequence length="752" mass="82199">MANQQVLCAKALGRTLRLLICLPAKDRFIHAGVFATNLGPVLRQTLCPSAACFLRCLSNPYRLAPSTRATMANHPRSLSANPAMLLLSHSAAAADPADKGNNNTPTLAHMPALPSTLSTDDQLLPWPDATRVSFSRFPFDSISGNSHVTIYSQHPKNRTYKSIRYSITGYARLHIPSTTMTALTDYERQRLENIKKNQSLLSSLAIKSVGPAAKKGLKKPAPTSTPATKKRARPAAGTTDSPVPLKRHATRASVRLGGAGLTPAELQSRLDKQEEELASERQKREELKHADRPLVAEHLRTGPSVSLTSTLFSSLASTLSQKTKTMKQEEVNLDYSPGTDADYDRLADALNGLQLRALNKVCPNRIYSMTFHPDRRKSLLFMGEKLGGVGIWDALGADVVVKSEDVEDEDHVSTSSTNTADASSKPSLSPAKPVKEEEESAEDDEEDRLEYVEGRPYFIQAHARNSAVSAIQTHPSDPHLIYTSSYDGTIRELNFETRQSTEIVDGPMLSDDDILFSAFEFANHGRELWASDTAGGLVHRDTRQPKTAARRWTASKKKIGCLSICPGSGDRLAVTAGLNREMRLWDLRALSGLPPTSEIGEVESGSCLASYAHGLACSSAYFSPAGDRILSTSYDDLVRVWEIKPETRDAWLSSHPPDLDLAPAYQARHDNQTGRWVSVMKARWCPNLRFPSHFTVGNMAHKLDVYSPKGELLAQLKHPALTTVPAVTAQHPTSSNLQVAGATAGGKVYLWT</sequence>
<accession>A0ABY7D4W8</accession>
<dbReference type="PROSITE" id="PS50294">
    <property type="entry name" value="WD_REPEATS_REGION"/>
    <property type="match status" value="1"/>
</dbReference>
<dbReference type="SUPFAM" id="SSF50978">
    <property type="entry name" value="WD40 repeat-like"/>
    <property type="match status" value="1"/>
</dbReference>